<feature type="transmembrane region" description="Helical" evidence="1">
    <location>
        <begin position="59"/>
        <end position="80"/>
    </location>
</feature>
<keyword evidence="1" id="KW-0472">Membrane</keyword>
<dbReference type="EMBL" id="VXIV02002827">
    <property type="protein sequence ID" value="KAF6022616.1"/>
    <property type="molecule type" value="Genomic_DNA"/>
</dbReference>
<protein>
    <submittedName>
        <fullName evidence="2">Uncharacterized protein</fullName>
    </submittedName>
</protein>
<evidence type="ECO:0000256" key="1">
    <source>
        <dbReference type="SAM" id="Phobius"/>
    </source>
</evidence>
<keyword evidence="3" id="KW-1185">Reference proteome</keyword>
<comment type="caution">
    <text evidence="2">The sequence shown here is derived from an EMBL/GenBank/DDBJ whole genome shotgun (WGS) entry which is preliminary data.</text>
</comment>
<accession>A0A7J7JAB3</accession>
<feature type="transmembrane region" description="Helical" evidence="1">
    <location>
        <begin position="139"/>
        <end position="158"/>
    </location>
</feature>
<proteinExistence type="predicted"/>
<feature type="transmembrane region" description="Helical" evidence="1">
    <location>
        <begin position="112"/>
        <end position="132"/>
    </location>
</feature>
<keyword evidence="1" id="KW-1133">Transmembrane helix</keyword>
<evidence type="ECO:0000313" key="2">
    <source>
        <dbReference type="EMBL" id="KAF6022616.1"/>
    </source>
</evidence>
<feature type="transmembrane region" description="Helical" evidence="1">
    <location>
        <begin position="215"/>
        <end position="241"/>
    </location>
</feature>
<name>A0A7J7JAB3_BUGNE</name>
<dbReference type="AlphaFoldDB" id="A0A7J7JAB3"/>
<keyword evidence="1" id="KW-0812">Transmembrane</keyword>
<evidence type="ECO:0000313" key="3">
    <source>
        <dbReference type="Proteomes" id="UP000593567"/>
    </source>
</evidence>
<organism evidence="2 3">
    <name type="scientific">Bugula neritina</name>
    <name type="common">Brown bryozoan</name>
    <name type="synonym">Sertularia neritina</name>
    <dbReference type="NCBI Taxonomy" id="10212"/>
    <lineage>
        <taxon>Eukaryota</taxon>
        <taxon>Metazoa</taxon>
        <taxon>Spiralia</taxon>
        <taxon>Lophotrochozoa</taxon>
        <taxon>Bryozoa</taxon>
        <taxon>Gymnolaemata</taxon>
        <taxon>Cheilostomatida</taxon>
        <taxon>Flustrina</taxon>
        <taxon>Buguloidea</taxon>
        <taxon>Bugulidae</taxon>
        <taxon>Bugula</taxon>
    </lineage>
</organism>
<reference evidence="2" key="1">
    <citation type="submission" date="2020-06" db="EMBL/GenBank/DDBJ databases">
        <title>Draft genome of Bugula neritina, a colonial animal packing powerful symbionts and potential medicines.</title>
        <authorList>
            <person name="Rayko M."/>
        </authorList>
    </citation>
    <scope>NUCLEOTIDE SEQUENCE [LARGE SCALE GENOMIC DNA]</scope>
    <source>
        <strain evidence="2">Kwan_BN1</strain>
    </source>
</reference>
<gene>
    <name evidence="2" type="ORF">EB796_019074</name>
</gene>
<dbReference type="Proteomes" id="UP000593567">
    <property type="component" value="Unassembled WGS sequence"/>
</dbReference>
<sequence length="244" mass="27035">MLTKHSKVFTKMNYSVPMAMGQQPVQSQQQQIALVNAPPSNFGTRPIPKVKYSAKSLSIVKWLTITQLVLGCVILVLHAATTAMNNHFNAVFASIKDQLDYINVLSFSNDPAIGILVGIVMIVAAIIGIQAYKTQRKGLIITHTVFNVFLLMFFGALIGTVSTTVGKLNNCRDFGEYYSFPYYGDFYSTSSKPIYFFGERLSSFSGRFYCTHVMFSVWLAFDGIILACTVLSSILTIHCLCTTV</sequence>